<evidence type="ECO:0000256" key="2">
    <source>
        <dbReference type="SAM" id="SignalP"/>
    </source>
</evidence>
<feature type="region of interest" description="Disordered" evidence="1">
    <location>
        <begin position="48"/>
        <end position="141"/>
    </location>
</feature>
<evidence type="ECO:0000313" key="4">
    <source>
        <dbReference type="Proteomes" id="UP000002499"/>
    </source>
</evidence>
<reference evidence="3 4" key="1">
    <citation type="journal article" date="2011" name="PLoS Genet.">
        <title>Genome sequencing and comparative transcriptomics of the model entomopathogenic fungi Metarhizium anisopliae and M. acridum.</title>
        <authorList>
            <person name="Gao Q."/>
            <person name="Jin K."/>
            <person name="Ying S.H."/>
            <person name="Zhang Y."/>
            <person name="Xiao G."/>
            <person name="Shang Y."/>
            <person name="Duan Z."/>
            <person name="Hu X."/>
            <person name="Xie X.Q."/>
            <person name="Zhou G."/>
            <person name="Peng G."/>
            <person name="Luo Z."/>
            <person name="Huang W."/>
            <person name="Wang B."/>
            <person name="Fang W."/>
            <person name="Wang S."/>
            <person name="Zhong Y."/>
            <person name="Ma L.J."/>
            <person name="St Leger R.J."/>
            <person name="Zhao G.P."/>
            <person name="Pei Y."/>
            <person name="Feng M.G."/>
            <person name="Xia Y."/>
            <person name="Wang C."/>
        </authorList>
    </citation>
    <scope>NUCLEOTIDE SEQUENCE [LARGE SCALE GENOMIC DNA]</scope>
    <source>
        <strain evidence="3 4">CQMa 102</strain>
    </source>
</reference>
<dbReference type="HOGENOM" id="CLU_2109595_0_0_1"/>
<sequence>MVRLSCFLSLALAAQGLHAAPTVSRDQGDLQTRDISASEQITDILQRATERPGGQTAAEGQADRIAKAPAPNNGGFPTQEQEERTQLTNAQRKGFRGSTKFKDTPEGAAAADKSKNTPTERPGGKTAAEGQADRIAKGDRQ</sequence>
<keyword evidence="2" id="KW-0732">Signal</keyword>
<feature type="compositionally biased region" description="Basic and acidic residues" evidence="1">
    <location>
        <begin position="131"/>
        <end position="141"/>
    </location>
</feature>
<accession>E9EG69</accession>
<proteinExistence type="predicted"/>
<evidence type="ECO:0000313" key="3">
    <source>
        <dbReference type="EMBL" id="EFY85107.1"/>
    </source>
</evidence>
<organism evidence="4">
    <name type="scientific">Metarhizium acridum (strain CQMa 102)</name>
    <dbReference type="NCBI Taxonomy" id="655827"/>
    <lineage>
        <taxon>Eukaryota</taxon>
        <taxon>Fungi</taxon>
        <taxon>Dikarya</taxon>
        <taxon>Ascomycota</taxon>
        <taxon>Pezizomycotina</taxon>
        <taxon>Sordariomycetes</taxon>
        <taxon>Hypocreomycetidae</taxon>
        <taxon>Hypocreales</taxon>
        <taxon>Clavicipitaceae</taxon>
        <taxon>Metarhizium</taxon>
    </lineage>
</organism>
<dbReference type="InParanoid" id="E9EG69"/>
<dbReference type="OrthoDB" id="4942926at2759"/>
<dbReference type="Proteomes" id="UP000002499">
    <property type="component" value="Unassembled WGS sequence"/>
</dbReference>
<name>E9EG69_METAQ</name>
<keyword evidence="4" id="KW-1185">Reference proteome</keyword>
<dbReference type="EMBL" id="GL698590">
    <property type="protein sequence ID" value="EFY85107.1"/>
    <property type="molecule type" value="Genomic_DNA"/>
</dbReference>
<dbReference type="AlphaFoldDB" id="E9EG69"/>
<feature type="signal peptide" evidence="2">
    <location>
        <begin position="1"/>
        <end position="19"/>
    </location>
</feature>
<protein>
    <submittedName>
        <fullName evidence="3">Uncharacterized protein</fullName>
    </submittedName>
</protein>
<feature type="chain" id="PRO_5003238833" evidence="2">
    <location>
        <begin position="20"/>
        <end position="141"/>
    </location>
</feature>
<gene>
    <name evidence="3" type="ORF">MAC_08867</name>
</gene>
<evidence type="ECO:0000256" key="1">
    <source>
        <dbReference type="SAM" id="MobiDB-lite"/>
    </source>
</evidence>